<dbReference type="AlphaFoldDB" id="A0A319D6I7"/>
<organism evidence="2 3">
    <name type="scientific">Aspergillus ellipticus CBS 707.79</name>
    <dbReference type="NCBI Taxonomy" id="1448320"/>
    <lineage>
        <taxon>Eukaryota</taxon>
        <taxon>Fungi</taxon>
        <taxon>Dikarya</taxon>
        <taxon>Ascomycota</taxon>
        <taxon>Pezizomycotina</taxon>
        <taxon>Eurotiomycetes</taxon>
        <taxon>Eurotiomycetidae</taxon>
        <taxon>Eurotiales</taxon>
        <taxon>Aspergillaceae</taxon>
        <taxon>Aspergillus</taxon>
        <taxon>Aspergillus subgen. Circumdati</taxon>
    </lineage>
</organism>
<name>A0A319D6I7_9EURO</name>
<feature type="region of interest" description="Disordered" evidence="1">
    <location>
        <begin position="78"/>
        <end position="103"/>
    </location>
</feature>
<sequence length="103" mass="11040">MLIAQKDPRITIANIQGARAHYSSKDRSDNEKVITVGLATASGTRIGSVHVHMDGSSKFFPSRAGREGGYDTNIARARIEGHMDDSERQDPAGTSAGNQQDGQ</sequence>
<reference evidence="2 3" key="1">
    <citation type="submission" date="2018-02" db="EMBL/GenBank/DDBJ databases">
        <title>The genomes of Aspergillus section Nigri reveals drivers in fungal speciation.</title>
        <authorList>
            <consortium name="DOE Joint Genome Institute"/>
            <person name="Vesth T.C."/>
            <person name="Nybo J."/>
            <person name="Theobald S."/>
            <person name="Brandl J."/>
            <person name="Frisvad J.C."/>
            <person name="Nielsen K.F."/>
            <person name="Lyhne E.K."/>
            <person name="Kogle M.E."/>
            <person name="Kuo A."/>
            <person name="Riley R."/>
            <person name="Clum A."/>
            <person name="Nolan M."/>
            <person name="Lipzen A."/>
            <person name="Salamov A."/>
            <person name="Henrissat B."/>
            <person name="Wiebenga A."/>
            <person name="De vries R.P."/>
            <person name="Grigoriev I.V."/>
            <person name="Mortensen U.H."/>
            <person name="Andersen M.R."/>
            <person name="Baker S.E."/>
        </authorList>
    </citation>
    <scope>NUCLEOTIDE SEQUENCE [LARGE SCALE GENOMIC DNA]</scope>
    <source>
        <strain evidence="2 3">CBS 707.79</strain>
    </source>
</reference>
<accession>A0A319D6I7</accession>
<dbReference type="OrthoDB" id="4502214at2759"/>
<dbReference type="Proteomes" id="UP000247810">
    <property type="component" value="Unassembled WGS sequence"/>
</dbReference>
<dbReference type="EMBL" id="KZ825901">
    <property type="protein sequence ID" value="PYH93056.1"/>
    <property type="molecule type" value="Genomic_DNA"/>
</dbReference>
<protein>
    <submittedName>
        <fullName evidence="2">Uncharacterized protein</fullName>
    </submittedName>
</protein>
<proteinExistence type="predicted"/>
<evidence type="ECO:0000313" key="2">
    <source>
        <dbReference type="EMBL" id="PYH93056.1"/>
    </source>
</evidence>
<dbReference type="VEuPathDB" id="FungiDB:BO71DRAFT_328622"/>
<evidence type="ECO:0000313" key="3">
    <source>
        <dbReference type="Proteomes" id="UP000247810"/>
    </source>
</evidence>
<gene>
    <name evidence="2" type="ORF">BO71DRAFT_328622</name>
</gene>
<evidence type="ECO:0000256" key="1">
    <source>
        <dbReference type="SAM" id="MobiDB-lite"/>
    </source>
</evidence>
<feature type="compositionally biased region" description="Basic and acidic residues" evidence="1">
    <location>
        <begin position="78"/>
        <end position="90"/>
    </location>
</feature>
<keyword evidence="3" id="KW-1185">Reference proteome</keyword>